<keyword evidence="3" id="KW-1185">Reference proteome</keyword>
<evidence type="ECO:0000256" key="1">
    <source>
        <dbReference type="SAM" id="Phobius"/>
    </source>
</evidence>
<feature type="transmembrane region" description="Helical" evidence="1">
    <location>
        <begin position="55"/>
        <end position="75"/>
    </location>
</feature>
<dbReference type="Pfam" id="PF19853">
    <property type="entry name" value="DUF6328"/>
    <property type="match status" value="1"/>
</dbReference>
<protein>
    <submittedName>
        <fullName evidence="2">Membrane protein</fullName>
    </submittedName>
</protein>
<dbReference type="Proteomes" id="UP001165079">
    <property type="component" value="Unassembled WGS sequence"/>
</dbReference>
<sequence length="152" mass="16875">MDTGESEADRWKRNYHELLQELRVAQTGNQILFAFLLTVPFTQAFGTLVAYQRDVYVGTLLATGIATVLMITPVGMHRVLFRQGAKPQIVRLTSNLALAGLFFVLAAMSGALFLVVDMVVDRVWAAALAAVVVAVALAFWFGLPLWLRHRDR</sequence>
<feature type="transmembrane region" description="Helical" evidence="1">
    <location>
        <begin position="31"/>
        <end position="49"/>
    </location>
</feature>
<keyword evidence="1" id="KW-1133">Transmembrane helix</keyword>
<dbReference type="EMBL" id="BSTX01000001">
    <property type="protein sequence ID" value="GLZ76685.1"/>
    <property type="molecule type" value="Genomic_DNA"/>
</dbReference>
<evidence type="ECO:0000313" key="2">
    <source>
        <dbReference type="EMBL" id="GLZ76685.1"/>
    </source>
</evidence>
<feature type="transmembrane region" description="Helical" evidence="1">
    <location>
        <begin position="96"/>
        <end position="116"/>
    </location>
</feature>
<dbReference type="AlphaFoldDB" id="A0A9W6W9J0"/>
<name>A0A9W6W9J0_9ACTN</name>
<feature type="transmembrane region" description="Helical" evidence="1">
    <location>
        <begin position="122"/>
        <end position="147"/>
    </location>
</feature>
<comment type="caution">
    <text evidence="2">The sequence shown here is derived from an EMBL/GenBank/DDBJ whole genome shotgun (WGS) entry which is preliminary data.</text>
</comment>
<gene>
    <name evidence="2" type="ORF">Afil01_14920</name>
</gene>
<dbReference type="InterPro" id="IPR046291">
    <property type="entry name" value="DUF6328"/>
</dbReference>
<accession>A0A9W6W9J0</accession>
<proteinExistence type="predicted"/>
<keyword evidence="1" id="KW-0812">Transmembrane</keyword>
<keyword evidence="1" id="KW-0472">Membrane</keyword>
<reference evidence="2" key="1">
    <citation type="submission" date="2023-03" db="EMBL/GenBank/DDBJ databases">
        <title>Actinorhabdospora filicis NBRC 111898.</title>
        <authorList>
            <person name="Ichikawa N."/>
            <person name="Sato H."/>
            <person name="Tonouchi N."/>
        </authorList>
    </citation>
    <scope>NUCLEOTIDE SEQUENCE</scope>
    <source>
        <strain evidence="2">NBRC 111898</strain>
    </source>
</reference>
<dbReference type="RefSeq" id="WP_285661849.1">
    <property type="nucleotide sequence ID" value="NZ_BSTX01000001.1"/>
</dbReference>
<organism evidence="2 3">
    <name type="scientific">Actinorhabdospora filicis</name>
    <dbReference type="NCBI Taxonomy" id="1785913"/>
    <lineage>
        <taxon>Bacteria</taxon>
        <taxon>Bacillati</taxon>
        <taxon>Actinomycetota</taxon>
        <taxon>Actinomycetes</taxon>
        <taxon>Micromonosporales</taxon>
        <taxon>Micromonosporaceae</taxon>
        <taxon>Actinorhabdospora</taxon>
    </lineage>
</organism>
<evidence type="ECO:0000313" key="3">
    <source>
        <dbReference type="Proteomes" id="UP001165079"/>
    </source>
</evidence>